<dbReference type="EMBL" id="CAFBNO010000005">
    <property type="protein sequence ID" value="CAB4948420.1"/>
    <property type="molecule type" value="Genomic_DNA"/>
</dbReference>
<reference evidence="2" key="1">
    <citation type="submission" date="2020-05" db="EMBL/GenBank/DDBJ databases">
        <authorList>
            <person name="Chiriac C."/>
            <person name="Salcher M."/>
            <person name="Ghai R."/>
            <person name="Kavagutti S V."/>
        </authorList>
    </citation>
    <scope>NUCLEOTIDE SEQUENCE</scope>
</reference>
<evidence type="ECO:0000259" key="1">
    <source>
        <dbReference type="Pfam" id="PF13490"/>
    </source>
</evidence>
<dbReference type="InterPro" id="IPR027383">
    <property type="entry name" value="Znf_put"/>
</dbReference>
<evidence type="ECO:0000313" key="2">
    <source>
        <dbReference type="EMBL" id="CAB4948420.1"/>
    </source>
</evidence>
<dbReference type="AlphaFoldDB" id="A0A6J7JXP2"/>
<accession>A0A6J7JXP2</accession>
<organism evidence="2">
    <name type="scientific">freshwater metagenome</name>
    <dbReference type="NCBI Taxonomy" id="449393"/>
    <lineage>
        <taxon>unclassified sequences</taxon>
        <taxon>metagenomes</taxon>
        <taxon>ecological metagenomes</taxon>
    </lineage>
</organism>
<name>A0A6J7JXP2_9ZZZZ</name>
<sequence>MTEKVMNCEETKRHVHEYLQKELSEAELESITTHIANCDHCEWEYDFEAALNRTIQMSCTETPAEEIAEKILERIRSIDLNDIQH</sequence>
<dbReference type="Pfam" id="PF13490">
    <property type="entry name" value="zf-HC2"/>
    <property type="match status" value="1"/>
</dbReference>
<proteinExistence type="predicted"/>
<feature type="domain" description="Putative zinc-finger" evidence="1">
    <location>
        <begin position="8"/>
        <end position="41"/>
    </location>
</feature>
<protein>
    <submittedName>
        <fullName evidence="2">Unannotated protein</fullName>
    </submittedName>
</protein>
<gene>
    <name evidence="2" type="ORF">UFOPK3837_00267</name>
</gene>